<geneLocation type="plasmid" evidence="1 2">
    <name>pSG1</name>
</geneLocation>
<sequence>MTCLPALSRCPMRKNNRLLGLFVAGVLVCGAAVAGTVNAPVIIPPAKRQSGGSGAE</sequence>
<organism evidence="1 2">
    <name type="scientific">Sodalis glossinidius (strain morsitans)</name>
    <dbReference type="NCBI Taxonomy" id="343509"/>
    <lineage>
        <taxon>Bacteria</taxon>
        <taxon>Pseudomonadati</taxon>
        <taxon>Pseudomonadota</taxon>
        <taxon>Gammaproteobacteria</taxon>
        <taxon>Enterobacterales</taxon>
        <taxon>Bruguierivoracaceae</taxon>
        <taxon>Sodalis</taxon>
    </lineage>
</organism>
<dbReference type="Proteomes" id="UP000001932">
    <property type="component" value="Plasmid pSG1"/>
</dbReference>
<protein>
    <submittedName>
        <fullName evidence="1">Uncharacterized protein</fullName>
    </submittedName>
</protein>
<evidence type="ECO:0000313" key="1">
    <source>
        <dbReference type="EMBL" id="BAE75727.1"/>
    </source>
</evidence>
<reference evidence="1 2" key="1">
    <citation type="journal article" date="2006" name="Genome Res.">
        <title>Massive genome erosion and functional adaptations provide insights into the symbiotic lifestyle of Sodalis glossinidius in the tsetse host.</title>
        <authorList>
            <person name="Toh H."/>
            <person name="Weiss B.L."/>
            <person name="Perkin S.A.H."/>
            <person name="Yamashita A."/>
            <person name="Oshima K."/>
            <person name="Hattori M."/>
            <person name="Aksoy S."/>
        </authorList>
    </citation>
    <scope>NUCLEOTIDE SEQUENCE [LARGE SCALE GENOMIC DNA]</scope>
    <source>
        <strain evidence="2">morsitans</strain>
    </source>
</reference>
<dbReference type="HOGENOM" id="CLU_3011940_0_0_6"/>
<dbReference type="AlphaFoldDB" id="Q2NQ48"/>
<name>Q2NQ48_SODGM</name>
<dbReference type="KEGG" id="sgl:SGP1_0020"/>
<keyword evidence="1" id="KW-0614">Plasmid</keyword>
<gene>
    <name evidence="1" type="ordered locus">SGP1_0020</name>
</gene>
<proteinExistence type="predicted"/>
<dbReference type="EMBL" id="AP008233">
    <property type="protein sequence ID" value="BAE75727.1"/>
    <property type="molecule type" value="Genomic_DNA"/>
</dbReference>
<accession>Q2NQ48</accession>
<evidence type="ECO:0000313" key="2">
    <source>
        <dbReference type="Proteomes" id="UP000001932"/>
    </source>
</evidence>
<keyword evidence="2" id="KW-1185">Reference proteome</keyword>